<accession>A0A1W1HF67</accession>
<evidence type="ECO:0008006" key="4">
    <source>
        <dbReference type="Google" id="ProtNLM"/>
    </source>
</evidence>
<name>A0A1W1HF67_9BACT</name>
<dbReference type="STRING" id="1246637.MTBBW1_2670006"/>
<organism evidence="2 3">
    <name type="scientific">Desulfamplus magnetovallimortis</name>
    <dbReference type="NCBI Taxonomy" id="1246637"/>
    <lineage>
        <taxon>Bacteria</taxon>
        <taxon>Pseudomonadati</taxon>
        <taxon>Thermodesulfobacteriota</taxon>
        <taxon>Desulfobacteria</taxon>
        <taxon>Desulfobacterales</taxon>
        <taxon>Desulfobacteraceae</taxon>
        <taxon>Desulfamplus</taxon>
    </lineage>
</organism>
<dbReference type="RefSeq" id="WP_080809880.1">
    <property type="nucleotide sequence ID" value="NZ_LT828574.1"/>
</dbReference>
<sequence length="103" mass="12413">MSNKKPSIKTPKFPQRDLFGYILKSSYLYSPDSPKKAFYTLSLEFEFNQYVIRKKSGFGDKILDRREWTYQTLHEAEKSFNNRIKQKTRPDRKSPRHYIEIKS</sequence>
<reference evidence="2 3" key="1">
    <citation type="submission" date="2017-03" db="EMBL/GenBank/DDBJ databases">
        <authorList>
            <person name="Afonso C.L."/>
            <person name="Miller P.J."/>
            <person name="Scott M.A."/>
            <person name="Spackman E."/>
            <person name="Goraichik I."/>
            <person name="Dimitrov K.M."/>
            <person name="Suarez D.L."/>
            <person name="Swayne D.E."/>
        </authorList>
    </citation>
    <scope>NUCLEOTIDE SEQUENCE [LARGE SCALE GENOMIC DNA]</scope>
    <source>
        <strain evidence="2">PRJEB14757</strain>
    </source>
</reference>
<evidence type="ECO:0000313" key="3">
    <source>
        <dbReference type="Proteomes" id="UP000191931"/>
    </source>
</evidence>
<dbReference type="OrthoDB" id="5425847at2"/>
<evidence type="ECO:0000256" key="1">
    <source>
        <dbReference type="SAM" id="MobiDB-lite"/>
    </source>
</evidence>
<keyword evidence="3" id="KW-1185">Reference proteome</keyword>
<feature type="compositionally biased region" description="Basic and acidic residues" evidence="1">
    <location>
        <begin position="88"/>
        <end position="103"/>
    </location>
</feature>
<dbReference type="EMBL" id="FWEV01000187">
    <property type="protein sequence ID" value="SLM31076.1"/>
    <property type="molecule type" value="Genomic_DNA"/>
</dbReference>
<evidence type="ECO:0000313" key="2">
    <source>
        <dbReference type="EMBL" id="SLM31076.1"/>
    </source>
</evidence>
<proteinExistence type="predicted"/>
<gene>
    <name evidence="2" type="ORF">MTBBW1_2670006</name>
</gene>
<dbReference type="Proteomes" id="UP000191931">
    <property type="component" value="Unassembled WGS sequence"/>
</dbReference>
<feature type="region of interest" description="Disordered" evidence="1">
    <location>
        <begin position="81"/>
        <end position="103"/>
    </location>
</feature>
<protein>
    <recommendedName>
        <fullName evidence="4">WGR domain-containing protein</fullName>
    </recommendedName>
</protein>
<dbReference type="AlphaFoldDB" id="A0A1W1HF67"/>